<comment type="caution">
    <text evidence="4">The sequence shown here is derived from an EMBL/GenBank/DDBJ whole genome shotgun (WGS) entry which is preliminary data.</text>
</comment>
<dbReference type="Pfam" id="PF00884">
    <property type="entry name" value="Sulfatase"/>
    <property type="match status" value="1"/>
</dbReference>
<protein>
    <submittedName>
        <fullName evidence="4">DUF229 domain-containing protein</fullName>
    </submittedName>
</protein>
<dbReference type="AlphaFoldDB" id="A0A5S3N5Q9"/>
<dbReference type="GO" id="GO:0008484">
    <property type="term" value="F:sulfuric ester hydrolase activity"/>
    <property type="evidence" value="ECO:0007669"/>
    <property type="project" value="TreeGrafter"/>
</dbReference>
<evidence type="ECO:0000313" key="4">
    <source>
        <dbReference type="EMBL" id="TMM30633.1"/>
    </source>
</evidence>
<dbReference type="EMBL" id="VANR01000003">
    <property type="protein sequence ID" value="TMM30633.1"/>
    <property type="molecule type" value="Genomic_DNA"/>
</dbReference>
<dbReference type="GO" id="GO:0005737">
    <property type="term" value="C:cytoplasm"/>
    <property type="evidence" value="ECO:0007669"/>
    <property type="project" value="TreeGrafter"/>
</dbReference>
<dbReference type="RefSeq" id="WP_138535583.1">
    <property type="nucleotide sequence ID" value="NZ_VANR01000003.1"/>
</dbReference>
<keyword evidence="2" id="KW-0378">Hydrolase</keyword>
<gene>
    <name evidence="4" type="ORF">FDT66_07670</name>
</gene>
<dbReference type="InterPro" id="IPR017850">
    <property type="entry name" value="Alkaline_phosphatase_core_sf"/>
</dbReference>
<dbReference type="InterPro" id="IPR000917">
    <property type="entry name" value="Sulfatase_N"/>
</dbReference>
<proteinExistence type="predicted"/>
<keyword evidence="1" id="KW-0479">Metal-binding</keyword>
<dbReference type="PROSITE" id="PS51257">
    <property type="entry name" value="PROKAR_LIPOPROTEIN"/>
    <property type="match status" value="1"/>
</dbReference>
<dbReference type="Gene3D" id="3.40.720.10">
    <property type="entry name" value="Alkaline Phosphatase, subunit A"/>
    <property type="match status" value="1"/>
</dbReference>
<name>A0A5S3N5Q9_9FLAO</name>
<accession>A0A5S3N5Q9</accession>
<dbReference type="PANTHER" id="PTHR45953">
    <property type="entry name" value="IDURONATE 2-SULFATASE"/>
    <property type="match status" value="1"/>
</dbReference>
<evidence type="ECO:0000313" key="5">
    <source>
        <dbReference type="Proteomes" id="UP000307140"/>
    </source>
</evidence>
<evidence type="ECO:0000256" key="1">
    <source>
        <dbReference type="ARBA" id="ARBA00022723"/>
    </source>
</evidence>
<feature type="domain" description="Sulfatase N-terminal" evidence="3">
    <location>
        <begin position="34"/>
        <end position="390"/>
    </location>
</feature>
<dbReference type="OrthoDB" id="9815108at2"/>
<dbReference type="GO" id="GO:0046872">
    <property type="term" value="F:metal ion binding"/>
    <property type="evidence" value="ECO:0007669"/>
    <property type="project" value="UniProtKB-KW"/>
</dbReference>
<sequence>MKSIKFTSILITILVFYSCKKEIVEVEKQTSKRPNIIFLMDDQHRFDALGMINKQVITPTLDSLAKEGVFYSQAVCQAPMCVPSRNSMMLGLYPNQNGVYRNSDGIKDENLPVKTMAEYFKEAGYETAGFGKTHWGKYRTNTRGFETRYTSEIKENGSITMLEMNPEAKKKYDDEIADMGPGEENNLGYLGFTSKLEEDEHRDGWITKQVLNYINNREDERPLFLYLSYMKPHAGHNVPKGYEDLYDADTIKYAEQPNWDKDKSPHSKGVNRRDMYVNYWKNASEKEWQLMTMRYYANVTWIDDMMGRTLGALKKKGLLENTLIVYTSDHGEMLGERYYKFNKYNLYDASVRIPMMLSGTALPKEIKRNSIDSLSAENTDLLPTLLDFAKIKKDKNLLGENLFSNNRNQATFSALHEKKNEAAFMWRTPNYKLILVFNRKENAVNYTEKDIITGEFFNLKEDPKEWENLYNNPKIMEIQKKYKKALIAYLNKQEILVK</sequence>
<reference evidence="4 5" key="1">
    <citation type="submission" date="2019-05" db="EMBL/GenBank/DDBJ databases">
        <title>Polaribacter aestuariivivens sp. nov., isolated from a tidal flat.</title>
        <authorList>
            <person name="Yoon J.-H."/>
        </authorList>
    </citation>
    <scope>NUCLEOTIDE SEQUENCE [LARGE SCALE GENOMIC DNA]</scope>
    <source>
        <strain evidence="4 5">DBTF-3</strain>
    </source>
</reference>
<dbReference type="PANTHER" id="PTHR45953:SF1">
    <property type="entry name" value="IDURONATE 2-SULFATASE"/>
    <property type="match status" value="1"/>
</dbReference>
<evidence type="ECO:0000256" key="2">
    <source>
        <dbReference type="ARBA" id="ARBA00022801"/>
    </source>
</evidence>
<organism evidence="4 5">
    <name type="scientific">Polaribacter aestuariivivens</name>
    <dbReference type="NCBI Taxonomy" id="2304626"/>
    <lineage>
        <taxon>Bacteria</taxon>
        <taxon>Pseudomonadati</taxon>
        <taxon>Bacteroidota</taxon>
        <taxon>Flavobacteriia</taxon>
        <taxon>Flavobacteriales</taxon>
        <taxon>Flavobacteriaceae</taxon>
    </lineage>
</organism>
<evidence type="ECO:0000259" key="3">
    <source>
        <dbReference type="Pfam" id="PF00884"/>
    </source>
</evidence>
<dbReference type="Proteomes" id="UP000307140">
    <property type="component" value="Unassembled WGS sequence"/>
</dbReference>
<keyword evidence="5" id="KW-1185">Reference proteome</keyword>
<dbReference type="SUPFAM" id="SSF53649">
    <property type="entry name" value="Alkaline phosphatase-like"/>
    <property type="match status" value="1"/>
</dbReference>